<dbReference type="InterPro" id="IPR050493">
    <property type="entry name" value="FAD-dep_Monooxygenase_BioMet"/>
</dbReference>
<evidence type="ECO:0000259" key="3">
    <source>
        <dbReference type="Pfam" id="PF01494"/>
    </source>
</evidence>
<dbReference type="GO" id="GO:0004497">
    <property type="term" value="F:monooxygenase activity"/>
    <property type="evidence" value="ECO:0007669"/>
    <property type="project" value="UniProtKB-KW"/>
</dbReference>
<organism evidence="4 5">
    <name type="scientific">Amycolatopsis acidicola</name>
    <dbReference type="NCBI Taxonomy" id="2596893"/>
    <lineage>
        <taxon>Bacteria</taxon>
        <taxon>Bacillati</taxon>
        <taxon>Actinomycetota</taxon>
        <taxon>Actinomycetes</taxon>
        <taxon>Pseudonocardiales</taxon>
        <taxon>Pseudonocardiaceae</taxon>
        <taxon>Amycolatopsis</taxon>
    </lineage>
</organism>
<comment type="caution">
    <text evidence="4">The sequence shown here is derived from an EMBL/GenBank/DDBJ whole genome shotgun (WGS) entry which is preliminary data.</text>
</comment>
<gene>
    <name evidence="4" type="ORF">FPZ12_016350</name>
</gene>
<dbReference type="PANTHER" id="PTHR13789:SF309">
    <property type="entry name" value="PUTATIVE (AFU_ORTHOLOGUE AFUA_6G14510)-RELATED"/>
    <property type="match status" value="1"/>
</dbReference>
<evidence type="ECO:0000256" key="2">
    <source>
        <dbReference type="ARBA" id="ARBA00023033"/>
    </source>
</evidence>
<keyword evidence="5" id="KW-1185">Reference proteome</keyword>
<evidence type="ECO:0000313" key="5">
    <source>
        <dbReference type="Proteomes" id="UP000319769"/>
    </source>
</evidence>
<dbReference type="OrthoDB" id="9782160at2"/>
<dbReference type="EMBL" id="VMNW02000020">
    <property type="protein sequence ID" value="KAA9160718.1"/>
    <property type="molecule type" value="Genomic_DNA"/>
</dbReference>
<dbReference type="RefSeq" id="WP_144748070.1">
    <property type="nucleotide sequence ID" value="NZ_VMNW02000020.1"/>
</dbReference>
<dbReference type="AlphaFoldDB" id="A0A5N0V5P3"/>
<dbReference type="GO" id="GO:0071949">
    <property type="term" value="F:FAD binding"/>
    <property type="evidence" value="ECO:0007669"/>
    <property type="project" value="InterPro"/>
</dbReference>
<keyword evidence="1" id="KW-0560">Oxidoreductase</keyword>
<dbReference type="SUPFAM" id="SSF51905">
    <property type="entry name" value="FAD/NAD(P)-binding domain"/>
    <property type="match status" value="1"/>
</dbReference>
<accession>A0A5N0V5P3</accession>
<protein>
    <submittedName>
        <fullName evidence="4">NAD(P)-binding protein</fullName>
    </submittedName>
</protein>
<dbReference type="PANTHER" id="PTHR13789">
    <property type="entry name" value="MONOOXYGENASE"/>
    <property type="match status" value="1"/>
</dbReference>
<reference evidence="4" key="1">
    <citation type="submission" date="2019-09" db="EMBL/GenBank/DDBJ databases">
        <authorList>
            <person name="Teo W.F.A."/>
            <person name="Duangmal K."/>
        </authorList>
    </citation>
    <scope>NUCLEOTIDE SEQUENCE [LARGE SCALE GENOMIC DNA]</scope>
    <source>
        <strain evidence="4">K81G1</strain>
    </source>
</reference>
<proteinExistence type="predicted"/>
<dbReference type="PRINTS" id="PR00420">
    <property type="entry name" value="RNGMNOXGNASE"/>
</dbReference>
<dbReference type="Gene3D" id="3.50.50.60">
    <property type="entry name" value="FAD/NAD(P)-binding domain"/>
    <property type="match status" value="1"/>
</dbReference>
<sequence>MNSSTTRTALVVGGGIAGLTHAVALARAGHDVEVVEISAGHMIAGWGLSLTAPSLRALDGLGLADSCIAEGYGVQQIANCDAEGVVRNTIDLPSLLGKGRPAQVGLARPALHRVLRDAALDAGAEIRTESTVTAIDEEPDRSVVTLSDGRVRVVDVVVGADGIRSGTRSLLGIPGEPRFTGQMVWRALVPRPEWATMLHTFAGARHGAGVVPISEEQAYVFVTENDAPSDALPEDTLASTMRELLSPFGGRVAELRETITEPAGIVRRPVQVVLVDGPWHAGRSVLIGDAAHAPSPQLVSGAALAIEDAVVLAAELGAEPVVEKALAGFGHRRLERCRLVVDTSVRIGELERAGRHAEVYPLQERAHRALAAPA</sequence>
<dbReference type="InterPro" id="IPR036188">
    <property type="entry name" value="FAD/NAD-bd_sf"/>
</dbReference>
<evidence type="ECO:0000256" key="1">
    <source>
        <dbReference type="ARBA" id="ARBA00023002"/>
    </source>
</evidence>
<dbReference type="NCBIfam" id="NF005313">
    <property type="entry name" value="PRK06847.1"/>
    <property type="match status" value="1"/>
</dbReference>
<name>A0A5N0V5P3_9PSEU</name>
<dbReference type="Proteomes" id="UP000319769">
    <property type="component" value="Unassembled WGS sequence"/>
</dbReference>
<feature type="domain" description="FAD-binding" evidence="3">
    <location>
        <begin position="9"/>
        <end position="336"/>
    </location>
</feature>
<evidence type="ECO:0000313" key="4">
    <source>
        <dbReference type="EMBL" id="KAA9160718.1"/>
    </source>
</evidence>
<dbReference type="InterPro" id="IPR002938">
    <property type="entry name" value="FAD-bd"/>
</dbReference>
<dbReference type="Pfam" id="PF01494">
    <property type="entry name" value="FAD_binding_3"/>
    <property type="match status" value="1"/>
</dbReference>
<keyword evidence="2" id="KW-0503">Monooxygenase</keyword>